<dbReference type="PANTHER" id="PTHR32448">
    <property type="entry name" value="OS08G0158400 PROTEIN"/>
    <property type="match status" value="1"/>
</dbReference>
<dbReference type="InterPro" id="IPR016167">
    <property type="entry name" value="FAD-bd_PCMH_sub1"/>
</dbReference>
<dbReference type="Gene3D" id="3.30.465.10">
    <property type="match status" value="3"/>
</dbReference>
<dbReference type="GO" id="GO:0016491">
    <property type="term" value="F:oxidoreductase activity"/>
    <property type="evidence" value="ECO:0007669"/>
    <property type="project" value="InterPro"/>
</dbReference>
<feature type="domain" description="FAD-binding PCMH-type" evidence="9">
    <location>
        <begin position="943"/>
        <end position="1117"/>
    </location>
</feature>
<proteinExistence type="inferred from homology"/>
<organism evidence="10 11">
    <name type="scientific">Papaver atlanticum</name>
    <dbReference type="NCBI Taxonomy" id="357466"/>
    <lineage>
        <taxon>Eukaryota</taxon>
        <taxon>Viridiplantae</taxon>
        <taxon>Streptophyta</taxon>
        <taxon>Embryophyta</taxon>
        <taxon>Tracheophyta</taxon>
        <taxon>Spermatophyta</taxon>
        <taxon>Magnoliopsida</taxon>
        <taxon>Ranunculales</taxon>
        <taxon>Papaveraceae</taxon>
        <taxon>Papaveroideae</taxon>
        <taxon>Papaver</taxon>
    </lineage>
</organism>
<dbReference type="Pfam" id="PF08031">
    <property type="entry name" value="BBE"/>
    <property type="match status" value="3"/>
</dbReference>
<keyword evidence="11" id="KW-1185">Reference proteome</keyword>
<dbReference type="GO" id="GO:0071949">
    <property type="term" value="F:FAD binding"/>
    <property type="evidence" value="ECO:0007669"/>
    <property type="project" value="InterPro"/>
</dbReference>
<dbReference type="InterPro" id="IPR016169">
    <property type="entry name" value="FAD-bd_PCMH_sub2"/>
</dbReference>
<evidence type="ECO:0000256" key="3">
    <source>
        <dbReference type="ARBA" id="ARBA00022630"/>
    </source>
</evidence>
<accession>A0AAD4X4P6</accession>
<evidence type="ECO:0000256" key="8">
    <source>
        <dbReference type="SAM" id="Phobius"/>
    </source>
</evidence>
<keyword evidence="3" id="KW-0285">Flavoprotein</keyword>
<evidence type="ECO:0000256" key="6">
    <source>
        <dbReference type="ARBA" id="ARBA00023157"/>
    </source>
</evidence>
<dbReference type="FunFam" id="3.30.43.10:FF:000004">
    <property type="entry name" value="Berberine bridge enzyme-like 15"/>
    <property type="match status" value="1"/>
</dbReference>
<keyword evidence="4" id="KW-0732">Signal</keyword>
<protein>
    <recommendedName>
        <fullName evidence="9">FAD-binding PCMH-type domain-containing protein</fullName>
    </recommendedName>
</protein>
<sequence length="1356" mass="152888">MLRKYGTAGDNVIDARIVDVHGRILNRKSMGEGLFWAIRGGGGGSFGIVLSWKLKLVSVPPTVTVFSVGKTLAEGATSLVHKWQDIAHRLPQELLIFLTLRVVNATTKDEKTVRATFRSLFLGDAKKLEIVMKQTFPELGLESKDFTEMSWIQSVLFLDNIPTNSSIDILGSRPQAKAYYKGKSDYVKKPISQTGLELIWKRLINDGQTAMAFMPYGGRMSEISESETPFPHRKGNLFKILCVSSWNENQVAISEKYINQLRRMYKFMTPYVSKSPREAYVNYRDLDLGQTSKNGTTSYSQAKVWGTKYFKGNFDRLVQVKSKVDPDNFFRNEQSIPSIAYNSNTHQRKMGISRSSILVSFLFSFLAGFSVSIGTSSSIHKDFFYCLSHHSKTNAIPIYTPKSSNFTSILQSNIANFRFNSSNTRKPDLIITPLQESHVQAAVICSRKYGLQIKVRSGGHDFEGLSYISDVPFIIVDMFNLRSIKVDVRHKQAWVQSGATLGEVYYRIAEKSQTLAFPAGPAATVGVGGHLSGGGYGYMLRKYGMAADNVINARIVDVHGRLLNKRTMGKDLFWAIRGGGGGNFGIVVAWKIRLVSVPRNVTFFSVNRNLTQGVTNIVHRWQEVAHQLPPELVILVILTAANSAPKGEKTIVATFSSMFLGDAKKLQKLMRKSFPELGLESKDCTEMSWIQSVLFLDGMFLNGIPSSVDILLKRTKPKLFFKVKSDYVKKPIPQTGLEGLWDRLFKEEQTMSVLVPYGGRMNEISESKIPYAHRDGNIFKIVYMGYWIREEEPSEKYIDRVRRLYEYMTPYVSKSPREAYVNYRDLDLGKNKNGTTTYLEAKVWGEKYYKGNFNRLVHVKTKVDPNNFFRHEQSIPNLSYYCYLSLSYTRIRLEAQAHRMSISLNAFPLILIHPSIQIYSPKNANYSSILQSKIGMLRFNSSTTPKPFLILTPLEESHVQTAVICSRKHGIQIKVRSGGHDFEGLSYTSDVPFLVVDLFNLREVNVDVKGKVAWVQSGATTGELYYRIAQKSNILAFPAAVCTTVGIGGYISGGGYGAMLRKFGTAGDNVIDARIVDVHGKILNRKSMGEGLFWAIRGGGGGSFGVVLSWKLKLVSVTEGASSLVHKWQDIAHRLPQELIVFLSIGVVNATTKDEKTIKATFRSLWIQSVLFLDGLPTNSSIDILGIRPQLKLYMKGKSDYVRQPISQSGLESIWERLLNDEQTAMVFMPYGGRMSEISESETPFPHRNGTLFHIFYMASWNQKQVPTSEEYINQLRRTYKFMTPYVSKSPREAYVNYRDLDLGKISKNGTATYAQAKVWGTKYFKGNFDRLVYVKTKVDPDNFFRTEQSIPSIAF</sequence>
<evidence type="ECO:0000313" key="10">
    <source>
        <dbReference type="EMBL" id="KAI3842264.1"/>
    </source>
</evidence>
<keyword evidence="6" id="KW-1015">Disulfide bond</keyword>
<keyword evidence="8" id="KW-0472">Membrane</keyword>
<keyword evidence="5" id="KW-0274">FAD</keyword>
<evidence type="ECO:0000256" key="2">
    <source>
        <dbReference type="ARBA" id="ARBA00005466"/>
    </source>
</evidence>
<dbReference type="PROSITE" id="PS51387">
    <property type="entry name" value="FAD_PCMH"/>
    <property type="match status" value="3"/>
</dbReference>
<dbReference type="InterPro" id="IPR006094">
    <property type="entry name" value="Oxid_FAD_bind_N"/>
</dbReference>
<reference evidence="10" key="1">
    <citation type="submission" date="2022-04" db="EMBL/GenBank/DDBJ databases">
        <title>A functionally conserved STORR gene fusion in Papaver species that diverged 16.8 million years ago.</title>
        <authorList>
            <person name="Catania T."/>
        </authorList>
    </citation>
    <scope>NUCLEOTIDE SEQUENCE</scope>
    <source>
        <strain evidence="10">S-188037</strain>
    </source>
</reference>
<comment type="similarity">
    <text evidence="2">Belongs to the oxygen-dependent FAD-linked oxidoreductase family.</text>
</comment>
<keyword evidence="8" id="KW-0812">Transmembrane</keyword>
<dbReference type="Gene3D" id="3.40.462.20">
    <property type="match status" value="3"/>
</dbReference>
<comment type="caution">
    <text evidence="10">The sequence shown here is derived from an EMBL/GenBank/DDBJ whole genome shotgun (WGS) entry which is preliminary data.</text>
</comment>
<comment type="cofactor">
    <cofactor evidence="1">
        <name>FAD</name>
        <dbReference type="ChEBI" id="CHEBI:57692"/>
    </cofactor>
</comment>
<dbReference type="SUPFAM" id="SSF56176">
    <property type="entry name" value="FAD-binding/transporter-associated domain-like"/>
    <property type="match status" value="3"/>
</dbReference>
<dbReference type="InterPro" id="IPR012951">
    <property type="entry name" value="BBE"/>
</dbReference>
<dbReference type="InterPro" id="IPR016166">
    <property type="entry name" value="FAD-bd_PCMH"/>
</dbReference>
<feature type="domain" description="FAD-binding PCMH-type" evidence="9">
    <location>
        <begin position="1"/>
        <end position="59"/>
    </location>
</feature>
<dbReference type="EMBL" id="JAJJMB010017069">
    <property type="protein sequence ID" value="KAI3842264.1"/>
    <property type="molecule type" value="Genomic_DNA"/>
</dbReference>
<evidence type="ECO:0000256" key="4">
    <source>
        <dbReference type="ARBA" id="ARBA00022729"/>
    </source>
</evidence>
<evidence type="ECO:0000256" key="7">
    <source>
        <dbReference type="ARBA" id="ARBA00023180"/>
    </source>
</evidence>
<dbReference type="Gene3D" id="3.30.43.10">
    <property type="entry name" value="Uridine Diphospho-n-acetylenolpyruvylglucosamine Reductase, domain 2"/>
    <property type="match status" value="2"/>
</dbReference>
<evidence type="ECO:0000256" key="1">
    <source>
        <dbReference type="ARBA" id="ARBA00001974"/>
    </source>
</evidence>
<evidence type="ECO:0000259" key="9">
    <source>
        <dbReference type="PROSITE" id="PS51387"/>
    </source>
</evidence>
<dbReference type="InterPro" id="IPR036318">
    <property type="entry name" value="FAD-bd_PCMH-like_sf"/>
</dbReference>
<feature type="domain" description="FAD-binding PCMH-type" evidence="9">
    <location>
        <begin position="423"/>
        <end position="597"/>
    </location>
</feature>
<evidence type="ECO:0000313" key="11">
    <source>
        <dbReference type="Proteomes" id="UP001202328"/>
    </source>
</evidence>
<name>A0AAD4X4P6_9MAGN</name>
<dbReference type="Pfam" id="PF01565">
    <property type="entry name" value="FAD_binding_4"/>
    <property type="match status" value="2"/>
</dbReference>
<feature type="transmembrane region" description="Helical" evidence="8">
    <location>
        <begin position="357"/>
        <end position="379"/>
    </location>
</feature>
<keyword evidence="8" id="KW-1133">Transmembrane helix</keyword>
<gene>
    <name evidence="10" type="ORF">MKW98_026054</name>
</gene>
<dbReference type="Proteomes" id="UP001202328">
    <property type="component" value="Unassembled WGS sequence"/>
</dbReference>
<evidence type="ECO:0000256" key="5">
    <source>
        <dbReference type="ARBA" id="ARBA00022827"/>
    </source>
</evidence>
<keyword evidence="7" id="KW-0325">Glycoprotein</keyword>